<dbReference type="MEROPS" id="S26.026"/>
<evidence type="ECO:0000256" key="5">
    <source>
        <dbReference type="ARBA" id="ARBA00022801"/>
    </source>
</evidence>
<evidence type="ECO:0000256" key="6">
    <source>
        <dbReference type="PIRSR" id="PIRSR600223-1"/>
    </source>
</evidence>
<feature type="active site" evidence="6">
    <location>
        <position position="182"/>
    </location>
</feature>
<evidence type="ECO:0000256" key="2">
    <source>
        <dbReference type="ARBA" id="ARBA00009370"/>
    </source>
</evidence>
<dbReference type="PANTHER" id="PTHR43390">
    <property type="entry name" value="SIGNAL PEPTIDASE I"/>
    <property type="match status" value="1"/>
</dbReference>
<comment type="subcellular location">
    <subcellularLocation>
        <location evidence="7">Membrane</location>
        <topology evidence="7">Single-pass type II membrane protein</topology>
    </subcellularLocation>
</comment>
<evidence type="ECO:0000256" key="3">
    <source>
        <dbReference type="ARBA" id="ARBA00013208"/>
    </source>
</evidence>
<dbReference type="PRINTS" id="PR00727">
    <property type="entry name" value="LEADERPTASE"/>
</dbReference>
<feature type="active site" evidence="6">
    <location>
        <position position="139"/>
    </location>
</feature>
<feature type="domain" description="Peptidase S26" evidence="8">
    <location>
        <begin position="199"/>
        <end position="240"/>
    </location>
</feature>
<feature type="transmembrane region" description="Helical" evidence="7">
    <location>
        <begin position="63"/>
        <end position="83"/>
    </location>
</feature>
<dbReference type="PROSITE" id="PS00760">
    <property type="entry name" value="SPASE_I_2"/>
    <property type="match status" value="1"/>
</dbReference>
<dbReference type="Gene3D" id="2.10.109.10">
    <property type="entry name" value="Umud Fragment, subunit A"/>
    <property type="match status" value="1"/>
</dbReference>
<keyword evidence="10" id="KW-1185">Reference proteome</keyword>
<dbReference type="InterPro" id="IPR036286">
    <property type="entry name" value="LexA/Signal_pep-like_sf"/>
</dbReference>
<keyword evidence="7" id="KW-0472">Membrane</keyword>
<dbReference type="Proteomes" id="UP000000739">
    <property type="component" value="Chromosome"/>
</dbReference>
<reference evidence="9 10" key="1">
    <citation type="journal article" date="2012" name="Environ. Microbiol.">
        <title>The genome sequence of Desulfatibacillum alkenivorans AK-01: a blueprint for anaerobic alkane oxidation.</title>
        <authorList>
            <person name="Callaghan A.V."/>
            <person name="Morris B.E."/>
            <person name="Pereira I.A."/>
            <person name="McInerney M.J."/>
            <person name="Austin R.N."/>
            <person name="Groves J.T."/>
            <person name="Kukor J.J."/>
            <person name="Suflita J.M."/>
            <person name="Young L.Y."/>
            <person name="Zylstra G.J."/>
            <person name="Wawrik B."/>
        </authorList>
    </citation>
    <scope>NUCLEOTIDE SEQUENCE [LARGE SCALE GENOMIC DNA]</scope>
    <source>
        <strain evidence="9 10">AK-01</strain>
    </source>
</reference>
<accession>B8FN50</accession>
<keyword evidence="5 7" id="KW-0378">Hydrolase</keyword>
<dbReference type="GO" id="GO:0006465">
    <property type="term" value="P:signal peptide processing"/>
    <property type="evidence" value="ECO:0007669"/>
    <property type="project" value="InterPro"/>
</dbReference>
<gene>
    <name evidence="9" type="ordered locus">Dalk_4340</name>
</gene>
<evidence type="ECO:0000256" key="1">
    <source>
        <dbReference type="ARBA" id="ARBA00000677"/>
    </source>
</evidence>
<dbReference type="KEGG" id="dal:Dalk_4340"/>
<dbReference type="AlphaFoldDB" id="B8FN50"/>
<dbReference type="CDD" id="cd06530">
    <property type="entry name" value="S26_SPase_I"/>
    <property type="match status" value="1"/>
</dbReference>
<organism evidence="9 10">
    <name type="scientific">Desulfatibacillum aliphaticivorans</name>
    <dbReference type="NCBI Taxonomy" id="218208"/>
    <lineage>
        <taxon>Bacteria</taxon>
        <taxon>Pseudomonadati</taxon>
        <taxon>Thermodesulfobacteriota</taxon>
        <taxon>Desulfobacteria</taxon>
        <taxon>Desulfobacterales</taxon>
        <taxon>Desulfatibacillaceae</taxon>
        <taxon>Desulfatibacillum</taxon>
    </lineage>
</organism>
<proteinExistence type="inferred from homology"/>
<dbReference type="EMBL" id="CP001322">
    <property type="protein sequence ID" value="ACL06019.1"/>
    <property type="molecule type" value="Genomic_DNA"/>
</dbReference>
<sequence>MDSNTLTGKSRNGFAALGLSLALPGLGQVYNGEVIKGLCFFVLVMAAHFAGFALAVRLPDSRLFGGLLLTLSLVLLLYLGIAVEAFRTAKEISHAYILKPYNRVYLYAAVWVLGALLYLCIGQYTRANYVHFFKIPSHSMEPGVLAGDYVVADRLCYQHQSPQKGDVIVFVYPDDRSKVFMKRVAALPGDTVTLPGGRSEKVPHGRIFVLGDNPKGSLDSRKFGTVPLADVMGKIRVVYFSRGEDGVRWDRIGKIVGAVEDGQ</sequence>
<dbReference type="GO" id="GO:0016020">
    <property type="term" value="C:membrane"/>
    <property type="evidence" value="ECO:0007669"/>
    <property type="project" value="UniProtKB-SubCell"/>
</dbReference>
<evidence type="ECO:0000256" key="7">
    <source>
        <dbReference type="RuleBase" id="RU362042"/>
    </source>
</evidence>
<keyword evidence="7" id="KW-0645">Protease</keyword>
<feature type="transmembrane region" description="Helical" evidence="7">
    <location>
        <begin position="37"/>
        <end position="57"/>
    </location>
</feature>
<dbReference type="GO" id="GO:0009003">
    <property type="term" value="F:signal peptidase activity"/>
    <property type="evidence" value="ECO:0007669"/>
    <property type="project" value="UniProtKB-EC"/>
</dbReference>
<evidence type="ECO:0000313" key="9">
    <source>
        <dbReference type="EMBL" id="ACL06019.1"/>
    </source>
</evidence>
<dbReference type="EC" id="3.4.21.89" evidence="3 7"/>
<comment type="catalytic activity">
    <reaction evidence="1 7">
        <text>Cleavage of hydrophobic, N-terminal signal or leader sequences from secreted and periplasmic proteins.</text>
        <dbReference type="EC" id="3.4.21.89"/>
    </reaction>
</comment>
<feature type="domain" description="Peptidase S26" evidence="8">
    <location>
        <begin position="111"/>
        <end position="195"/>
    </location>
</feature>
<dbReference type="InterPro" id="IPR019757">
    <property type="entry name" value="Pept_S26A_signal_pept_1_Lys-AS"/>
</dbReference>
<evidence type="ECO:0000259" key="8">
    <source>
        <dbReference type="Pfam" id="PF10502"/>
    </source>
</evidence>
<dbReference type="SUPFAM" id="SSF51306">
    <property type="entry name" value="LexA/Signal peptidase"/>
    <property type="match status" value="1"/>
</dbReference>
<keyword evidence="7" id="KW-0812">Transmembrane</keyword>
<protein>
    <recommendedName>
        <fullName evidence="4 7">Signal peptidase I</fullName>
        <ecNumber evidence="3 7">3.4.21.89</ecNumber>
    </recommendedName>
</protein>
<dbReference type="InterPro" id="IPR019533">
    <property type="entry name" value="Peptidase_S26"/>
</dbReference>
<comment type="caution">
    <text evidence="7">Lacks conserved residue(s) required for the propagation of feature annotation.</text>
</comment>
<evidence type="ECO:0000313" key="10">
    <source>
        <dbReference type="Proteomes" id="UP000000739"/>
    </source>
</evidence>
<dbReference type="Pfam" id="PF10502">
    <property type="entry name" value="Peptidase_S26"/>
    <property type="match status" value="2"/>
</dbReference>
<dbReference type="eggNOG" id="COG0681">
    <property type="taxonomic scope" value="Bacteria"/>
</dbReference>
<feature type="transmembrane region" description="Helical" evidence="7">
    <location>
        <begin position="12"/>
        <end position="30"/>
    </location>
</feature>
<feature type="transmembrane region" description="Helical" evidence="7">
    <location>
        <begin position="104"/>
        <end position="124"/>
    </location>
</feature>
<dbReference type="NCBIfam" id="TIGR02227">
    <property type="entry name" value="sigpep_I_bact"/>
    <property type="match status" value="1"/>
</dbReference>
<dbReference type="InterPro" id="IPR000223">
    <property type="entry name" value="Pept_S26A_signal_pept_1"/>
</dbReference>
<dbReference type="HOGENOM" id="CLU_079082_0_0_7"/>
<keyword evidence="7" id="KW-1133">Transmembrane helix</keyword>
<dbReference type="GO" id="GO:0004252">
    <property type="term" value="F:serine-type endopeptidase activity"/>
    <property type="evidence" value="ECO:0007669"/>
    <property type="project" value="InterPro"/>
</dbReference>
<dbReference type="PANTHER" id="PTHR43390:SF1">
    <property type="entry name" value="CHLOROPLAST PROCESSING PEPTIDASE"/>
    <property type="match status" value="1"/>
</dbReference>
<name>B8FN50_DESAL</name>
<comment type="similarity">
    <text evidence="2 7">Belongs to the peptidase S26 family.</text>
</comment>
<evidence type="ECO:0000256" key="4">
    <source>
        <dbReference type="ARBA" id="ARBA00019232"/>
    </source>
</evidence>
<dbReference type="RefSeq" id="WP_015949065.1">
    <property type="nucleotide sequence ID" value="NC_011768.1"/>
</dbReference>